<evidence type="ECO:0000256" key="4">
    <source>
        <dbReference type="SAM" id="MobiDB-lite"/>
    </source>
</evidence>
<keyword evidence="3" id="KW-0560">Oxidoreductase</keyword>
<comment type="caution">
    <text evidence="6">The sequence shown here is derived from an EMBL/GenBank/DDBJ whole genome shotgun (WGS) entry which is preliminary data.</text>
</comment>
<evidence type="ECO:0000313" key="6">
    <source>
        <dbReference type="EMBL" id="MFC6042382.1"/>
    </source>
</evidence>
<gene>
    <name evidence="6" type="ORF">ACFPYL_04835</name>
</gene>
<dbReference type="Proteomes" id="UP001596135">
    <property type="component" value="Unassembled WGS sequence"/>
</dbReference>
<evidence type="ECO:0000256" key="1">
    <source>
        <dbReference type="ARBA" id="ARBA00007905"/>
    </source>
</evidence>
<feature type="domain" description="NADP-dependent oxidoreductase" evidence="5">
    <location>
        <begin position="33"/>
        <end position="96"/>
    </location>
</feature>
<keyword evidence="2" id="KW-0521">NADP</keyword>
<evidence type="ECO:0000259" key="5">
    <source>
        <dbReference type="Pfam" id="PF00248"/>
    </source>
</evidence>
<dbReference type="InterPro" id="IPR023210">
    <property type="entry name" value="NADP_OxRdtase_dom"/>
</dbReference>
<evidence type="ECO:0000256" key="2">
    <source>
        <dbReference type="ARBA" id="ARBA00022857"/>
    </source>
</evidence>
<evidence type="ECO:0000313" key="7">
    <source>
        <dbReference type="Proteomes" id="UP001596135"/>
    </source>
</evidence>
<dbReference type="PANTHER" id="PTHR43827">
    <property type="entry name" value="2,5-DIKETO-D-GLUCONIC ACID REDUCTASE"/>
    <property type="match status" value="1"/>
</dbReference>
<organism evidence="6 7">
    <name type="scientific">Nocardioides hankookensis</name>
    <dbReference type="NCBI Taxonomy" id="443157"/>
    <lineage>
        <taxon>Bacteria</taxon>
        <taxon>Bacillati</taxon>
        <taxon>Actinomycetota</taxon>
        <taxon>Actinomycetes</taxon>
        <taxon>Propionibacteriales</taxon>
        <taxon>Nocardioidaceae</taxon>
        <taxon>Nocardioides</taxon>
    </lineage>
</organism>
<keyword evidence="7" id="KW-1185">Reference proteome</keyword>
<feature type="region of interest" description="Disordered" evidence="4">
    <location>
        <begin position="96"/>
        <end position="121"/>
    </location>
</feature>
<dbReference type="SUPFAM" id="SSF51430">
    <property type="entry name" value="NAD(P)-linked oxidoreductase"/>
    <property type="match status" value="1"/>
</dbReference>
<reference evidence="7" key="1">
    <citation type="journal article" date="2019" name="Int. J. Syst. Evol. Microbiol.">
        <title>The Global Catalogue of Microorganisms (GCM) 10K type strain sequencing project: providing services to taxonomists for standard genome sequencing and annotation.</title>
        <authorList>
            <consortium name="The Broad Institute Genomics Platform"/>
            <consortium name="The Broad Institute Genome Sequencing Center for Infectious Disease"/>
            <person name="Wu L."/>
            <person name="Ma J."/>
        </authorList>
    </citation>
    <scope>NUCLEOTIDE SEQUENCE [LARGE SCALE GENOMIC DNA]</scope>
    <source>
        <strain evidence="7">CCUG 54522</strain>
    </source>
</reference>
<dbReference type="Pfam" id="PF00248">
    <property type="entry name" value="Aldo_ket_red"/>
    <property type="match status" value="1"/>
</dbReference>
<dbReference type="InterPro" id="IPR018170">
    <property type="entry name" value="Aldo/ket_reductase_CS"/>
</dbReference>
<dbReference type="RefSeq" id="WP_379150986.1">
    <property type="nucleotide sequence ID" value="NZ_JBHSRJ010000002.1"/>
</dbReference>
<dbReference type="EMBL" id="JBHSRJ010000002">
    <property type="protein sequence ID" value="MFC6042382.1"/>
    <property type="molecule type" value="Genomic_DNA"/>
</dbReference>
<dbReference type="PROSITE" id="PS00063">
    <property type="entry name" value="ALDOKETO_REDUCTASE_3"/>
    <property type="match status" value="1"/>
</dbReference>
<dbReference type="InterPro" id="IPR020471">
    <property type="entry name" value="AKR"/>
</dbReference>
<name>A0ABW1LH07_9ACTN</name>
<accession>A0ABW1LH07</accession>
<evidence type="ECO:0000256" key="3">
    <source>
        <dbReference type="ARBA" id="ARBA00023002"/>
    </source>
</evidence>
<comment type="similarity">
    <text evidence="1">Belongs to the aldo/keto reductase family.</text>
</comment>
<protein>
    <submittedName>
        <fullName evidence="6">Aldo/keto reductase</fullName>
    </submittedName>
</protein>
<sequence>MQDFGAEHGILTQAWAPIGGITFYRDSGHTSTLDDPAIGEIAAAHGKSPAQVMLRWALQQGRQVIPKSTKPARIAENIDVFDFDLTAEQLAAIDGLETGRRGGPEPEDVTLSAFSREIPEA</sequence>
<dbReference type="InterPro" id="IPR036812">
    <property type="entry name" value="NAD(P)_OxRdtase_dom_sf"/>
</dbReference>
<proteinExistence type="inferred from homology"/>
<dbReference type="PANTHER" id="PTHR43827:SF3">
    <property type="entry name" value="NADP-DEPENDENT OXIDOREDUCTASE DOMAIN-CONTAINING PROTEIN"/>
    <property type="match status" value="1"/>
</dbReference>
<dbReference type="Gene3D" id="3.20.20.100">
    <property type="entry name" value="NADP-dependent oxidoreductase domain"/>
    <property type="match status" value="1"/>
</dbReference>